<dbReference type="EMBL" id="JAAGLU010000770">
    <property type="protein sequence ID" value="NEC93378.1"/>
    <property type="molecule type" value="Genomic_DNA"/>
</dbReference>
<dbReference type="AlphaFoldDB" id="A0A6B3C9E7"/>
<feature type="non-terminal residue" evidence="1">
    <location>
        <position position="64"/>
    </location>
</feature>
<dbReference type="RefSeq" id="WP_164325344.1">
    <property type="nucleotide sequence ID" value="NZ_JAAGLU010000770.1"/>
</dbReference>
<proteinExistence type="predicted"/>
<sequence length="64" mass="6934">MQATSNTVTLQRAPWTVALEADKTTFRAGEQVTFTAAANQDVFGTNANYRIWVVDLTAGQKIGS</sequence>
<comment type="caution">
    <text evidence="1">The sequence shown here is derived from an EMBL/GenBank/DDBJ whole genome shotgun (WGS) entry which is preliminary data.</text>
</comment>
<evidence type="ECO:0000313" key="1">
    <source>
        <dbReference type="EMBL" id="NEC93378.1"/>
    </source>
</evidence>
<reference evidence="1" key="1">
    <citation type="submission" date="2020-01" db="EMBL/GenBank/DDBJ databases">
        <title>Insect and environment-associated Actinomycetes.</title>
        <authorList>
            <person name="Currrie C."/>
            <person name="Chevrette M."/>
            <person name="Carlson C."/>
            <person name="Stubbendieck R."/>
            <person name="Wendt-Pienkowski E."/>
        </authorList>
    </citation>
    <scope>NUCLEOTIDE SEQUENCE</scope>
    <source>
        <strain evidence="1">SID12501</strain>
    </source>
</reference>
<name>A0A6B3C9E7_9ACTN</name>
<accession>A0A6B3C9E7</accession>
<organism evidence="1">
    <name type="scientific">Streptomyces sp. SID12501</name>
    <dbReference type="NCBI Taxonomy" id="2706042"/>
    <lineage>
        <taxon>Bacteria</taxon>
        <taxon>Bacillati</taxon>
        <taxon>Actinomycetota</taxon>
        <taxon>Actinomycetes</taxon>
        <taxon>Kitasatosporales</taxon>
        <taxon>Streptomycetaceae</taxon>
        <taxon>Streptomyces</taxon>
    </lineage>
</organism>
<gene>
    <name evidence="1" type="ORF">G3I71_48385</name>
</gene>
<protein>
    <submittedName>
        <fullName evidence="1">Uncharacterized protein</fullName>
    </submittedName>
</protein>